<proteinExistence type="predicted"/>
<organism evidence="1 2">
    <name type="scientific">Malassezia psittaci</name>
    <dbReference type="NCBI Taxonomy" id="1821823"/>
    <lineage>
        <taxon>Eukaryota</taxon>
        <taxon>Fungi</taxon>
        <taxon>Dikarya</taxon>
        <taxon>Basidiomycota</taxon>
        <taxon>Ustilaginomycotina</taxon>
        <taxon>Malasseziomycetes</taxon>
        <taxon>Malasseziales</taxon>
        <taxon>Malasseziaceae</taxon>
        <taxon>Malassezia</taxon>
    </lineage>
</organism>
<dbReference type="Gene3D" id="3.30.230.90">
    <property type="match status" value="1"/>
</dbReference>
<evidence type="ECO:0008006" key="3">
    <source>
        <dbReference type="Google" id="ProtNLM"/>
    </source>
</evidence>
<accession>A0AAF0FDN9</accession>
<evidence type="ECO:0000313" key="2">
    <source>
        <dbReference type="Proteomes" id="UP001214628"/>
    </source>
</evidence>
<dbReference type="InterPro" id="IPR018788">
    <property type="entry name" value="Proteasome_assmbl_chp_3"/>
</dbReference>
<gene>
    <name evidence="1" type="ORF">MPSI1_001559</name>
</gene>
<dbReference type="Proteomes" id="UP001214628">
    <property type="component" value="Chromosome 2"/>
</dbReference>
<keyword evidence="2" id="KW-1185">Reference proteome</keyword>
<sequence>MSLPLLGSNVQVEALPSNVIATKVHTENIADTNVTIMSQEYVDRTLVLVTEVDKIGYLVQAQVEPGEHTAEFLQNKNRDSITIPTVTLVPLFGTPPAQYTDLYALYATQIAAAICADLYSADNILGNMKPVIVGLALRQNPSSQDTPESDLDFVQERTKLERVLSALSHTRVW</sequence>
<dbReference type="EMBL" id="CP118376">
    <property type="protein sequence ID" value="WFD42908.1"/>
    <property type="molecule type" value="Genomic_DNA"/>
</dbReference>
<dbReference type="GO" id="GO:0043248">
    <property type="term" value="P:proteasome assembly"/>
    <property type="evidence" value="ECO:0007669"/>
    <property type="project" value="InterPro"/>
</dbReference>
<dbReference type="PANTHER" id="PTHR31051">
    <property type="entry name" value="PROTEASOME ASSEMBLY CHAPERONE 3"/>
    <property type="match status" value="1"/>
</dbReference>
<protein>
    <recommendedName>
        <fullName evidence="3">Proteasome assembly chaperone 3</fullName>
    </recommendedName>
</protein>
<dbReference type="InterPro" id="IPR053720">
    <property type="entry name" value="Psm_Assembly_Chaperone"/>
</dbReference>
<dbReference type="PANTHER" id="PTHR31051:SF1">
    <property type="entry name" value="PROTEASOME ASSEMBLY CHAPERONE 3"/>
    <property type="match status" value="1"/>
</dbReference>
<dbReference type="AlphaFoldDB" id="A0AAF0FDN9"/>
<reference evidence="1" key="1">
    <citation type="submission" date="2023-02" db="EMBL/GenBank/DDBJ databases">
        <title>Mating type loci evolution in Malassezia.</title>
        <authorList>
            <person name="Coelho M.A."/>
        </authorList>
    </citation>
    <scope>NUCLEOTIDE SEQUENCE</scope>
    <source>
        <strain evidence="1">CBS 14136</strain>
    </source>
</reference>
<name>A0AAF0FDN9_9BASI</name>
<evidence type="ECO:0000313" key="1">
    <source>
        <dbReference type="EMBL" id="WFD42908.1"/>
    </source>
</evidence>